<accession>A0ABV1T0W8</accession>
<dbReference type="Pfam" id="PF07179">
    <property type="entry name" value="SseB"/>
    <property type="match status" value="1"/>
</dbReference>
<feature type="domain" description="SseB protein N-terminal" evidence="2">
    <location>
        <begin position="89"/>
        <end position="188"/>
    </location>
</feature>
<proteinExistence type="predicted"/>
<feature type="region of interest" description="Disordered" evidence="1">
    <location>
        <begin position="185"/>
        <end position="243"/>
    </location>
</feature>
<dbReference type="InterPro" id="IPR047659">
    <property type="entry name" value="T7SS_assoc"/>
</dbReference>
<gene>
    <name evidence="3" type="ORF">ABT188_24275</name>
</gene>
<dbReference type="InterPro" id="IPR009839">
    <property type="entry name" value="SseB_N"/>
</dbReference>
<evidence type="ECO:0000313" key="4">
    <source>
        <dbReference type="Proteomes" id="UP001496720"/>
    </source>
</evidence>
<dbReference type="Proteomes" id="UP001496720">
    <property type="component" value="Unassembled WGS sequence"/>
</dbReference>
<dbReference type="EMBL" id="JBEOZY010000028">
    <property type="protein sequence ID" value="MER6167626.1"/>
    <property type="molecule type" value="Genomic_DNA"/>
</dbReference>
<reference evidence="3 4" key="1">
    <citation type="submission" date="2024-06" db="EMBL/GenBank/DDBJ databases">
        <title>The Natural Products Discovery Center: Release of the First 8490 Sequenced Strains for Exploring Actinobacteria Biosynthetic Diversity.</title>
        <authorList>
            <person name="Kalkreuter E."/>
            <person name="Kautsar S.A."/>
            <person name="Yang D."/>
            <person name="Bader C.D."/>
            <person name="Teijaro C.N."/>
            <person name="Fluegel L."/>
            <person name="Davis C.M."/>
            <person name="Simpson J.R."/>
            <person name="Lauterbach L."/>
            <person name="Steele A.D."/>
            <person name="Gui C."/>
            <person name="Meng S."/>
            <person name="Li G."/>
            <person name="Viehrig K."/>
            <person name="Ye F."/>
            <person name="Su P."/>
            <person name="Kiefer A.F."/>
            <person name="Nichols A."/>
            <person name="Cepeda A.J."/>
            <person name="Yan W."/>
            <person name="Fan B."/>
            <person name="Jiang Y."/>
            <person name="Adhikari A."/>
            <person name="Zheng C.-J."/>
            <person name="Schuster L."/>
            <person name="Cowan T.M."/>
            <person name="Smanski M.J."/>
            <person name="Chevrette M.G."/>
            <person name="De Carvalho L.P.S."/>
            <person name="Shen B."/>
        </authorList>
    </citation>
    <scope>NUCLEOTIDE SEQUENCE [LARGE SCALE GENOMIC DNA]</scope>
    <source>
        <strain evidence="3 4">NPDC001615</strain>
    </source>
</reference>
<feature type="compositionally biased region" description="Basic and acidic residues" evidence="1">
    <location>
        <begin position="202"/>
        <end position="212"/>
    </location>
</feature>
<name>A0ABV1T0W8_9ACTN</name>
<evidence type="ECO:0000259" key="2">
    <source>
        <dbReference type="Pfam" id="PF07179"/>
    </source>
</evidence>
<feature type="compositionally biased region" description="Acidic residues" evidence="1">
    <location>
        <begin position="185"/>
        <end position="201"/>
    </location>
</feature>
<dbReference type="NCBIfam" id="NF033532">
    <property type="entry name" value="lone7para_assoc"/>
    <property type="match status" value="1"/>
</dbReference>
<dbReference type="RefSeq" id="WP_352149069.1">
    <property type="nucleotide sequence ID" value="NZ_JBEOZY010000028.1"/>
</dbReference>
<keyword evidence="4" id="KW-1185">Reference proteome</keyword>
<comment type="caution">
    <text evidence="3">The sequence shown here is derived from an EMBL/GenBank/DDBJ whole genome shotgun (WGS) entry which is preliminary data.</text>
</comment>
<evidence type="ECO:0000313" key="3">
    <source>
        <dbReference type="EMBL" id="MER6167626.1"/>
    </source>
</evidence>
<organism evidence="3 4">
    <name type="scientific">Streptomyces violaceorubidus</name>
    <dbReference type="NCBI Taxonomy" id="284042"/>
    <lineage>
        <taxon>Bacteria</taxon>
        <taxon>Bacillati</taxon>
        <taxon>Actinomycetota</taxon>
        <taxon>Actinomycetes</taxon>
        <taxon>Kitasatosporales</taxon>
        <taxon>Streptomycetaceae</taxon>
        <taxon>Streptomyces</taxon>
    </lineage>
</organism>
<sequence length="243" mass="26156">MPDTPETPEHEEPLADVPESVLEAARAAPGHWFGLVDPAWRGEGAPPDWAVVGQYRSSARGEVVEWRYNDGYRPSPAAHGWPPPTDPVDEAIQLAVSGYGSEDDVLGLLADAEVGVMIDPDGRPVEAYSPDGTPVVPVFTSEPQLHSGGRYATRTVRVPDLVGELGEDVLLYVNPAGAVCITVDPEDLVPPEPEPQLEEQLGEQREPEREPEPGPESDVEPDKGAQGSSTRQHLIDVLSGREL</sequence>
<protein>
    <submittedName>
        <fullName evidence="3">Type VII secretion system-associated protein</fullName>
    </submittedName>
</protein>
<evidence type="ECO:0000256" key="1">
    <source>
        <dbReference type="SAM" id="MobiDB-lite"/>
    </source>
</evidence>